<dbReference type="EMBL" id="JBHSBM010000030">
    <property type="protein sequence ID" value="MFC4061530.1"/>
    <property type="molecule type" value="Genomic_DNA"/>
</dbReference>
<name>A0ABV8IIC1_9ACTN</name>
<evidence type="ECO:0000313" key="1">
    <source>
        <dbReference type="EMBL" id="MFC4061530.1"/>
    </source>
</evidence>
<dbReference type="PANTHER" id="PTHR36452:SF1">
    <property type="entry name" value="DUF2461 DOMAIN-CONTAINING PROTEIN"/>
    <property type="match status" value="1"/>
</dbReference>
<keyword evidence="2" id="KW-1185">Reference proteome</keyword>
<dbReference type="InterPro" id="IPR012808">
    <property type="entry name" value="CHP02453"/>
</dbReference>
<dbReference type="Pfam" id="PF09365">
    <property type="entry name" value="DUF2461"/>
    <property type="match status" value="1"/>
</dbReference>
<dbReference type="InterPro" id="IPR015996">
    <property type="entry name" value="UCP028451"/>
</dbReference>
<reference evidence="2" key="1">
    <citation type="journal article" date="2019" name="Int. J. Syst. Evol. Microbiol.">
        <title>The Global Catalogue of Microorganisms (GCM) 10K type strain sequencing project: providing services to taxonomists for standard genome sequencing and annotation.</title>
        <authorList>
            <consortium name="The Broad Institute Genomics Platform"/>
            <consortium name="The Broad Institute Genome Sequencing Center for Infectious Disease"/>
            <person name="Wu L."/>
            <person name="Ma J."/>
        </authorList>
    </citation>
    <scope>NUCLEOTIDE SEQUENCE [LARGE SCALE GENOMIC DNA]</scope>
    <source>
        <strain evidence="2">TBRC 4489</strain>
    </source>
</reference>
<dbReference type="RefSeq" id="WP_377291807.1">
    <property type="nucleotide sequence ID" value="NZ_JBHSBM010000030.1"/>
</dbReference>
<dbReference type="PIRSF" id="PIRSF028451">
    <property type="entry name" value="UCP028451"/>
    <property type="match status" value="1"/>
</dbReference>
<sequence length="214" mass="24277">MDFAGFPHEAFEFYRDLTTDNSKEFWKRRREVYENAVRAPMAALAGELSEEFGQVQVLRPQRDSRFSNDKSPYKTYQGAYLDTAPCLGYWVQIDASGLYASGRFYPYDPAEVARYRETVDSDGSGEELAALVAGLRAGGFDVGGDRLKTRPRGFPEDHPRLDLLRHRKLDVGRRFGPGPRLASREALDLVRAAWREAGSLLDWVARRVRGPERA</sequence>
<organism evidence="1 2">
    <name type="scientific">Planomonospora corallina</name>
    <dbReference type="NCBI Taxonomy" id="1806052"/>
    <lineage>
        <taxon>Bacteria</taxon>
        <taxon>Bacillati</taxon>
        <taxon>Actinomycetota</taxon>
        <taxon>Actinomycetes</taxon>
        <taxon>Streptosporangiales</taxon>
        <taxon>Streptosporangiaceae</taxon>
        <taxon>Planomonospora</taxon>
    </lineage>
</organism>
<accession>A0ABV8IIC1</accession>
<comment type="caution">
    <text evidence="1">The sequence shown here is derived from an EMBL/GenBank/DDBJ whole genome shotgun (WGS) entry which is preliminary data.</text>
</comment>
<protein>
    <submittedName>
        <fullName evidence="1">DUF2461 domain-containing protein</fullName>
    </submittedName>
</protein>
<dbReference type="Proteomes" id="UP001595850">
    <property type="component" value="Unassembled WGS sequence"/>
</dbReference>
<gene>
    <name evidence="1" type="ORF">ACFOWE_24795</name>
</gene>
<proteinExistence type="predicted"/>
<dbReference type="PANTHER" id="PTHR36452">
    <property type="entry name" value="CHROMOSOME 12, WHOLE GENOME SHOTGUN SEQUENCE"/>
    <property type="match status" value="1"/>
</dbReference>
<evidence type="ECO:0000313" key="2">
    <source>
        <dbReference type="Proteomes" id="UP001595850"/>
    </source>
</evidence>